<feature type="binding site" evidence="17">
    <location>
        <position position="56"/>
    </location>
    <ligand>
        <name>[4Fe-4S] cluster</name>
        <dbReference type="ChEBI" id="CHEBI:49883"/>
        <note>4Fe-4S-S-AdoMet</note>
    </ligand>
</feature>
<evidence type="ECO:0000259" key="18">
    <source>
        <dbReference type="PROSITE" id="PS51918"/>
    </source>
</evidence>
<evidence type="ECO:0000256" key="12">
    <source>
        <dbReference type="ARBA" id="ARBA00023244"/>
    </source>
</evidence>
<gene>
    <name evidence="19" type="ORF">BG36_05090</name>
    <name evidence="20" type="ORF">DES43_107137</name>
</gene>
<dbReference type="PANTHER" id="PTHR13932:SF6">
    <property type="entry name" value="OXYGEN-INDEPENDENT COPROPORPHYRINOGEN III OXIDASE"/>
    <property type="match status" value="1"/>
</dbReference>
<evidence type="ECO:0000256" key="11">
    <source>
        <dbReference type="ARBA" id="ARBA00023014"/>
    </source>
</evidence>
<reference evidence="19 21" key="1">
    <citation type="submission" date="2014-02" db="EMBL/GenBank/DDBJ databases">
        <title>Aquamicrobium defluvii Genome sequencing.</title>
        <authorList>
            <person name="Wang X."/>
        </authorList>
    </citation>
    <scope>NUCLEOTIDE SEQUENCE [LARGE SCALE GENOMIC DNA]</scope>
    <source>
        <strain evidence="19 21">W13Z1</strain>
    </source>
</reference>
<keyword evidence="8 15" id="KW-0479">Metal-binding</keyword>
<dbReference type="InterPro" id="IPR006638">
    <property type="entry name" value="Elp3/MiaA/NifB-like_rSAM"/>
</dbReference>
<dbReference type="GO" id="GO:0005737">
    <property type="term" value="C:cytoplasm"/>
    <property type="evidence" value="ECO:0007669"/>
    <property type="project" value="UniProtKB-SubCell"/>
</dbReference>
<dbReference type="SUPFAM" id="SSF102114">
    <property type="entry name" value="Radical SAM enzymes"/>
    <property type="match status" value="1"/>
</dbReference>
<feature type="binding site" evidence="16">
    <location>
        <position position="204"/>
    </location>
    <ligand>
        <name>S-adenosyl-L-methionine</name>
        <dbReference type="ChEBI" id="CHEBI:59789"/>
        <label>2</label>
    </ligand>
</feature>
<keyword evidence="5 15" id="KW-0004">4Fe-4S</keyword>
<evidence type="ECO:0000256" key="13">
    <source>
        <dbReference type="ARBA" id="ARBA00024295"/>
    </source>
</evidence>
<keyword evidence="7 15" id="KW-0949">S-adenosyl-L-methionine</keyword>
<comment type="catalytic activity">
    <reaction evidence="14 15">
        <text>coproporphyrinogen III + 2 S-adenosyl-L-methionine = protoporphyrinogen IX + 2 5'-deoxyadenosine + 2 L-methionine + 2 CO2</text>
        <dbReference type="Rhea" id="RHEA:15425"/>
        <dbReference type="ChEBI" id="CHEBI:16526"/>
        <dbReference type="ChEBI" id="CHEBI:17319"/>
        <dbReference type="ChEBI" id="CHEBI:57307"/>
        <dbReference type="ChEBI" id="CHEBI:57309"/>
        <dbReference type="ChEBI" id="CHEBI:57844"/>
        <dbReference type="ChEBI" id="CHEBI:59789"/>
        <dbReference type="EC" id="1.3.98.3"/>
    </reaction>
</comment>
<evidence type="ECO:0000256" key="6">
    <source>
        <dbReference type="ARBA" id="ARBA00022490"/>
    </source>
</evidence>
<accession>A0A011VE48</accession>
<evidence type="ECO:0000256" key="5">
    <source>
        <dbReference type="ARBA" id="ARBA00022485"/>
    </source>
</evidence>
<comment type="subcellular location">
    <subcellularLocation>
        <location evidence="1 15">Cytoplasm</location>
    </subcellularLocation>
</comment>
<dbReference type="STRING" id="69279.BG36_05090"/>
<comment type="subunit">
    <text evidence="4">Monomer.</text>
</comment>
<feature type="binding site" evidence="16">
    <location>
        <position position="324"/>
    </location>
    <ligand>
        <name>S-adenosyl-L-methionine</name>
        <dbReference type="ChEBI" id="CHEBI:59789"/>
        <label>1</label>
    </ligand>
</feature>
<feature type="binding site" evidence="16">
    <location>
        <position position="238"/>
    </location>
    <ligand>
        <name>S-adenosyl-L-methionine</name>
        <dbReference type="ChEBI" id="CHEBI:59789"/>
        <label>2</label>
    </ligand>
</feature>
<feature type="binding site" evidence="16">
    <location>
        <position position="179"/>
    </location>
    <ligand>
        <name>S-adenosyl-L-methionine</name>
        <dbReference type="ChEBI" id="CHEBI:59789"/>
        <label>2</label>
    </ligand>
</feature>
<dbReference type="GO" id="GO:0051989">
    <property type="term" value="F:coproporphyrinogen dehydrogenase activity"/>
    <property type="evidence" value="ECO:0007669"/>
    <property type="project" value="UniProtKB-EC"/>
</dbReference>
<keyword evidence="22" id="KW-1185">Reference proteome</keyword>
<dbReference type="EMBL" id="SNZF01000007">
    <property type="protein sequence ID" value="TDR35969.1"/>
    <property type="molecule type" value="Genomic_DNA"/>
</dbReference>
<dbReference type="eggNOG" id="COG0635">
    <property type="taxonomic scope" value="Bacteria"/>
</dbReference>
<evidence type="ECO:0000256" key="8">
    <source>
        <dbReference type="ARBA" id="ARBA00022723"/>
    </source>
</evidence>
<dbReference type="EMBL" id="JENY01000015">
    <property type="protein sequence ID" value="EXL06725.1"/>
    <property type="molecule type" value="Genomic_DNA"/>
</dbReference>
<protein>
    <recommendedName>
        <fullName evidence="15">Coproporphyrinogen-III oxidase</fullName>
        <ecNumber evidence="15">1.3.98.3</ecNumber>
    </recommendedName>
</protein>
<dbReference type="HOGENOM" id="CLU_027579_3_0_5"/>
<evidence type="ECO:0000313" key="22">
    <source>
        <dbReference type="Proteomes" id="UP000294958"/>
    </source>
</evidence>
<dbReference type="PIRSF" id="PIRSF000167">
    <property type="entry name" value="HemN"/>
    <property type="match status" value="1"/>
</dbReference>
<evidence type="ECO:0000256" key="9">
    <source>
        <dbReference type="ARBA" id="ARBA00023002"/>
    </source>
</evidence>
<feature type="binding site" evidence="16">
    <location>
        <begin position="62"/>
        <end position="64"/>
    </location>
    <ligand>
        <name>S-adenosyl-L-methionine</name>
        <dbReference type="ChEBI" id="CHEBI:59789"/>
        <label>2</label>
    </ligand>
</feature>
<comment type="function">
    <text evidence="13">Involved in the heme biosynthesis. Catalyzes the anaerobic oxidative decarboxylation of propionate groups of rings A and B of coproporphyrinogen III to yield the vinyl groups in protoporphyrinogen IX.</text>
</comment>
<dbReference type="GO" id="GO:0006782">
    <property type="term" value="P:protoporphyrinogen IX biosynthetic process"/>
    <property type="evidence" value="ECO:0007669"/>
    <property type="project" value="UniProtKB-UniPathway"/>
</dbReference>
<dbReference type="InterPro" id="IPR058240">
    <property type="entry name" value="rSAM_sf"/>
</dbReference>
<feature type="binding site" evidence="16">
    <location>
        <position position="50"/>
    </location>
    <ligand>
        <name>S-adenosyl-L-methionine</name>
        <dbReference type="ChEBI" id="CHEBI:59789"/>
        <label>1</label>
    </ligand>
</feature>
<evidence type="ECO:0000256" key="17">
    <source>
        <dbReference type="PIRSR" id="PIRSR000167-2"/>
    </source>
</evidence>
<sequence>MSAQAAFRFADTAPRYTSYPTAPHFHEGVKDATVRGWMAAVKDGEAVSLYIHIPFCDRLCWFCACHTRHTLRYEPVAAYLETLYREIALAAASLPDSVQVGAVHLGGGSPTLLTPQDFRHLMDTLRATFRFTANASVSVEIDPTDMDEARLDAIAAAGVTRASLGVQDFRIEVQKAINREQSFEDTKAVVEGLRARGVSAINLDLVYGLPHQSVASIADTVALSLSLRPSRLALFGYAHVPWFKKHQKLIDEAALPDREARMAQSARAAALIREAGYEAIGLDHFALPDDSLALAARRGALRRNFQGYTDDGCETLIGLGPSSISGFREGYAQNAPAMGIYRRAIEKGMLPVARGFELSGEDRVRAWVIERLMCDFGFSADEASGRFGEDAEAVVDEARQMCDRFPDVLSRQGDSFTVQPQARAHVRSVAAGFDSYIGRGTARHSIAV</sequence>
<keyword evidence="11 15" id="KW-0411">Iron-sulfur</keyword>
<dbReference type="PANTHER" id="PTHR13932">
    <property type="entry name" value="COPROPORPHYRINIGEN III OXIDASE"/>
    <property type="match status" value="1"/>
</dbReference>
<dbReference type="InterPro" id="IPR004558">
    <property type="entry name" value="Coprogen_oxidase_HemN"/>
</dbReference>
<dbReference type="SFLD" id="SFLDG01082">
    <property type="entry name" value="B12-binding_domain_containing"/>
    <property type="match status" value="1"/>
</dbReference>
<dbReference type="SMART" id="SM00729">
    <property type="entry name" value="Elp3"/>
    <property type="match status" value="1"/>
</dbReference>
<dbReference type="Pfam" id="PF04055">
    <property type="entry name" value="Radical_SAM"/>
    <property type="match status" value="1"/>
</dbReference>
<dbReference type="OrthoDB" id="9808022at2"/>
<keyword evidence="12 15" id="KW-0627">Porphyrin biosynthesis</keyword>
<evidence type="ECO:0000256" key="7">
    <source>
        <dbReference type="ARBA" id="ARBA00022691"/>
    </source>
</evidence>
<feature type="domain" description="Radical SAM core" evidence="18">
    <location>
        <begin position="41"/>
        <end position="278"/>
    </location>
</feature>
<evidence type="ECO:0000256" key="2">
    <source>
        <dbReference type="ARBA" id="ARBA00004785"/>
    </source>
</evidence>
<dbReference type="PATRIC" id="fig|69279.3.peg.2408"/>
<comment type="pathway">
    <text evidence="2 15">Porphyrin-containing compound metabolism; protoporphyrin-IX biosynthesis; protoporphyrinogen-IX from coproporphyrinogen-III (AdoMet route): step 1/1.</text>
</comment>
<evidence type="ECO:0000256" key="15">
    <source>
        <dbReference type="PIRNR" id="PIRNR000167"/>
    </source>
</evidence>
<dbReference type="GO" id="GO:0004109">
    <property type="term" value="F:coproporphyrinogen oxidase activity"/>
    <property type="evidence" value="ECO:0007669"/>
    <property type="project" value="InterPro"/>
</dbReference>
<evidence type="ECO:0000256" key="3">
    <source>
        <dbReference type="ARBA" id="ARBA00005493"/>
    </source>
</evidence>
<dbReference type="Proteomes" id="UP000019849">
    <property type="component" value="Unassembled WGS sequence"/>
</dbReference>
<keyword evidence="9 15" id="KW-0560">Oxidoreductase</keyword>
<dbReference type="PROSITE" id="PS51918">
    <property type="entry name" value="RADICAL_SAM"/>
    <property type="match status" value="1"/>
</dbReference>
<proteinExistence type="inferred from homology"/>
<dbReference type="RefSeq" id="WP_035026894.1">
    <property type="nucleotide sequence ID" value="NZ_KK073888.1"/>
</dbReference>
<dbReference type="AlphaFoldDB" id="A0A011VE48"/>
<comment type="caution">
    <text evidence="19">The sequence shown here is derived from an EMBL/GenBank/DDBJ whole genome shotgun (WGS) entry which is preliminary data.</text>
</comment>
<dbReference type="GO" id="GO:0051539">
    <property type="term" value="F:4 iron, 4 sulfur cluster binding"/>
    <property type="evidence" value="ECO:0007669"/>
    <property type="project" value="UniProtKB-KW"/>
</dbReference>
<organism evidence="19 21">
    <name type="scientific">Aquamicrobium defluvii</name>
    <dbReference type="NCBI Taxonomy" id="69279"/>
    <lineage>
        <taxon>Bacteria</taxon>
        <taxon>Pseudomonadati</taxon>
        <taxon>Pseudomonadota</taxon>
        <taxon>Alphaproteobacteria</taxon>
        <taxon>Hyphomicrobiales</taxon>
        <taxon>Phyllobacteriaceae</taxon>
        <taxon>Aquamicrobium</taxon>
    </lineage>
</organism>
<dbReference type="GO" id="GO:0046872">
    <property type="term" value="F:metal ion binding"/>
    <property type="evidence" value="ECO:0007669"/>
    <property type="project" value="UniProtKB-KW"/>
</dbReference>
<feature type="binding site" evidence="16">
    <location>
        <position position="167"/>
    </location>
    <ligand>
        <name>S-adenosyl-L-methionine</name>
        <dbReference type="ChEBI" id="CHEBI:59789"/>
        <label>2</label>
    </ligand>
</feature>
<dbReference type="CDD" id="cd01335">
    <property type="entry name" value="Radical_SAM"/>
    <property type="match status" value="1"/>
</dbReference>
<feature type="binding site" evidence="17">
    <location>
        <position position="60"/>
    </location>
    <ligand>
        <name>[4Fe-4S] cluster</name>
        <dbReference type="ChEBI" id="CHEBI:49883"/>
        <note>4Fe-4S-S-AdoMet</note>
    </ligand>
</feature>
<feature type="binding site" evidence="16">
    <location>
        <position position="140"/>
    </location>
    <ligand>
        <name>S-adenosyl-L-methionine</name>
        <dbReference type="ChEBI" id="CHEBI:59789"/>
        <label>1</label>
    </ligand>
</feature>
<dbReference type="UniPathway" id="UPA00251">
    <property type="reaction ID" value="UER00323"/>
</dbReference>
<dbReference type="InterPro" id="IPR034505">
    <property type="entry name" value="Coproporphyrinogen-III_oxidase"/>
</dbReference>
<reference evidence="20 22" key="2">
    <citation type="submission" date="2019-03" db="EMBL/GenBank/DDBJ databases">
        <title>Genomic Encyclopedia of Type Strains, Phase IV (KMG-IV): sequencing the most valuable type-strain genomes for metagenomic binning, comparative biology and taxonomic classification.</title>
        <authorList>
            <person name="Goeker M."/>
        </authorList>
    </citation>
    <scope>NUCLEOTIDE SEQUENCE [LARGE SCALE GENOMIC DNA]</scope>
    <source>
        <strain evidence="20 22">DSM 11603</strain>
    </source>
</reference>
<comment type="similarity">
    <text evidence="3 15">Belongs to the anaerobic coproporphyrinogen-III oxidase family.</text>
</comment>
<dbReference type="Gene3D" id="1.10.10.920">
    <property type="match status" value="1"/>
</dbReference>
<keyword evidence="6 15" id="KW-0963">Cytoplasm</keyword>
<name>A0A011VE48_9HYPH</name>
<evidence type="ECO:0000256" key="1">
    <source>
        <dbReference type="ARBA" id="ARBA00004496"/>
    </source>
</evidence>
<dbReference type="NCBIfam" id="TIGR00538">
    <property type="entry name" value="hemN"/>
    <property type="match status" value="1"/>
</dbReference>
<evidence type="ECO:0000256" key="10">
    <source>
        <dbReference type="ARBA" id="ARBA00023004"/>
    </source>
</evidence>
<evidence type="ECO:0000256" key="14">
    <source>
        <dbReference type="ARBA" id="ARBA00048321"/>
    </source>
</evidence>
<dbReference type="SFLD" id="SFLDS00029">
    <property type="entry name" value="Radical_SAM"/>
    <property type="match status" value="1"/>
</dbReference>
<evidence type="ECO:0000313" key="19">
    <source>
        <dbReference type="EMBL" id="EXL06725.1"/>
    </source>
</evidence>
<evidence type="ECO:0000256" key="16">
    <source>
        <dbReference type="PIRSR" id="PIRSR000167-1"/>
    </source>
</evidence>
<dbReference type="SFLD" id="SFLDG01065">
    <property type="entry name" value="anaerobic_coproporphyrinogen-I"/>
    <property type="match status" value="1"/>
</dbReference>
<dbReference type="InterPro" id="IPR007197">
    <property type="entry name" value="rSAM"/>
</dbReference>
<feature type="binding site" evidence="17">
    <location>
        <position position="63"/>
    </location>
    <ligand>
        <name>[4Fe-4S] cluster</name>
        <dbReference type="ChEBI" id="CHEBI:49883"/>
        <note>4Fe-4S-S-AdoMet</note>
    </ligand>
</feature>
<evidence type="ECO:0000313" key="20">
    <source>
        <dbReference type="EMBL" id="TDR35969.1"/>
    </source>
</evidence>
<dbReference type="Gene3D" id="3.80.30.20">
    <property type="entry name" value="tm_1862 like domain"/>
    <property type="match status" value="1"/>
</dbReference>
<evidence type="ECO:0000256" key="4">
    <source>
        <dbReference type="ARBA" id="ARBA00011245"/>
    </source>
</evidence>
<dbReference type="EC" id="1.3.98.3" evidence="15"/>
<feature type="binding site" evidence="16">
    <location>
        <position position="107"/>
    </location>
    <ligand>
        <name>S-adenosyl-L-methionine</name>
        <dbReference type="ChEBI" id="CHEBI:59789"/>
        <label>1</label>
    </ligand>
</feature>
<dbReference type="InterPro" id="IPR023404">
    <property type="entry name" value="rSAM_horseshoe"/>
</dbReference>
<comment type="cofactor">
    <cofactor evidence="15 17">
        <name>[4Fe-4S] cluster</name>
        <dbReference type="ChEBI" id="CHEBI:49883"/>
    </cofactor>
    <text evidence="15 17">Binds 1 [4Fe-4S] cluster. The cluster is coordinated with 3 cysteines and an exchangeable S-adenosyl-L-methionine.</text>
</comment>
<evidence type="ECO:0000313" key="21">
    <source>
        <dbReference type="Proteomes" id="UP000019849"/>
    </source>
</evidence>
<keyword evidence="10 15" id="KW-0408">Iron</keyword>
<dbReference type="Proteomes" id="UP000294958">
    <property type="component" value="Unassembled WGS sequence"/>
</dbReference>